<reference evidence="1" key="1">
    <citation type="submission" date="2013-12" db="EMBL/GenBank/DDBJ databases">
        <title>A Varibaculum cambriense genome reconstructed from a premature infant gut community with otherwise low bacterial novelty that shifts toward anaerobic metabolism during the third week of life.</title>
        <authorList>
            <person name="Brown C.T."/>
            <person name="Sharon I."/>
            <person name="Thomas B.C."/>
            <person name="Castelle C.J."/>
            <person name="Morowitz M.J."/>
            <person name="Banfield J.F."/>
        </authorList>
    </citation>
    <scope>NUCLEOTIDE SEQUENCE</scope>
</reference>
<dbReference type="EMBL" id="AZMM01004199">
    <property type="protein sequence ID" value="ETJ41851.1"/>
    <property type="molecule type" value="Genomic_DNA"/>
</dbReference>
<gene>
    <name evidence="1" type="ORF">Q604_UNBC04199G0001</name>
</gene>
<accession>W1YHM1</accession>
<feature type="non-terminal residue" evidence="1">
    <location>
        <position position="35"/>
    </location>
</feature>
<name>W1YHM1_9ZZZZ</name>
<evidence type="ECO:0000313" key="1">
    <source>
        <dbReference type="EMBL" id="ETJ41851.1"/>
    </source>
</evidence>
<protein>
    <submittedName>
        <fullName evidence="1">Uncharacterized protein</fullName>
    </submittedName>
</protein>
<proteinExistence type="predicted"/>
<sequence length="35" mass="4444">MAEFLYIHKYLSFRGERRVKNFLLFKIVIKYFIIF</sequence>
<comment type="caution">
    <text evidence="1">The sequence shown here is derived from an EMBL/GenBank/DDBJ whole genome shotgun (WGS) entry which is preliminary data.</text>
</comment>
<dbReference type="AlphaFoldDB" id="W1YHM1"/>
<organism evidence="1">
    <name type="scientific">human gut metagenome</name>
    <dbReference type="NCBI Taxonomy" id="408170"/>
    <lineage>
        <taxon>unclassified sequences</taxon>
        <taxon>metagenomes</taxon>
        <taxon>organismal metagenomes</taxon>
    </lineage>
</organism>